<comment type="similarity">
    <text evidence="2 12">Belongs to the amiloride-sensitive sodium channel (TC 1.A.6) family.</text>
</comment>
<evidence type="ECO:0000256" key="6">
    <source>
        <dbReference type="ARBA" id="ARBA00022989"/>
    </source>
</evidence>
<evidence type="ECO:0000256" key="5">
    <source>
        <dbReference type="ARBA" id="ARBA00022692"/>
    </source>
</evidence>
<evidence type="ECO:0000256" key="13">
    <source>
        <dbReference type="SAM" id="Phobius"/>
    </source>
</evidence>
<keyword evidence="7" id="KW-0915">Sodium</keyword>
<evidence type="ECO:0000256" key="4">
    <source>
        <dbReference type="ARBA" id="ARBA00022461"/>
    </source>
</evidence>
<sequence length="633" mass="71733">MLQSEGALNQLPMKRENDASAYSSLQHTSLINRKVKQTVYDEGACDGHIPEGSSSGARTIEMLFPQSSLESSIRMSCRSKVNMKKLKRSLRRKAILHKESLLKLHLQDYCSSTSIHGVKYLGNTTTPLERTWWAVMLACCVVGNSYLIHRVWVKWNNSPVIMSTAETAMPIWEIPFPSITVCSTIQSDVESFNFSKHFTQMIENIENGDNITKNISEKDFETMDAMSILCDDPILVEGGEEFVNASVIEMLMGLAPELNETTLVCQFDDEEISNCSNYFTKTFLDEGVCYSFNMLSPFRLFDQSQGSNPYFEEHNLESTWSLERGYEADSDLKLSYPRPVLSAGAGSSMNIVLLHRRRNFDRLCRGFIQGFKVLLNNPAEFPLSREHYWRVHEGEELILMVQPKIVTTSDGLRPFHPKSRQCYFQGERRLKFFHVYTQHNCKVECLTNFTLSECGCVAFYMPRNDSTPVCGGGKKTCMIQAESTLRYYEIDASRRKSISGQCNCLQACQSIQYDAETSQSQLDTLKILNAFGENASEIEGLEFARVKIFFKDEQIIPSRRGELFGVVDFLANCGGLLSLFCGISLLSICELVYYITIKFWANFHIAKKKYESIEKDDGSASPATPISTIPHTL</sequence>
<keyword evidence="8 12" id="KW-0406">Ion transport</keyword>
<dbReference type="PRINTS" id="PR01078">
    <property type="entry name" value="AMINACHANNEL"/>
</dbReference>
<keyword evidence="15" id="KW-1185">Reference proteome</keyword>
<evidence type="ECO:0000256" key="11">
    <source>
        <dbReference type="ARBA" id="ARBA00023303"/>
    </source>
</evidence>
<dbReference type="PANTHER" id="PTHR11690:SF288">
    <property type="entry name" value="AMILORIDE-SENSITIVE NA+ CHANNEL-RELATED"/>
    <property type="match status" value="1"/>
</dbReference>
<comment type="subcellular location">
    <subcellularLocation>
        <location evidence="1">Membrane</location>
        <topology evidence="1">Multi-pass membrane protein</topology>
    </subcellularLocation>
</comment>
<organism evidence="14 15">
    <name type="scientific">Apolygus lucorum</name>
    <name type="common">Small green plant bug</name>
    <name type="synonym">Lygocoris lucorum</name>
    <dbReference type="NCBI Taxonomy" id="248454"/>
    <lineage>
        <taxon>Eukaryota</taxon>
        <taxon>Metazoa</taxon>
        <taxon>Ecdysozoa</taxon>
        <taxon>Arthropoda</taxon>
        <taxon>Hexapoda</taxon>
        <taxon>Insecta</taxon>
        <taxon>Pterygota</taxon>
        <taxon>Neoptera</taxon>
        <taxon>Paraneoptera</taxon>
        <taxon>Hemiptera</taxon>
        <taxon>Heteroptera</taxon>
        <taxon>Panheteroptera</taxon>
        <taxon>Cimicomorpha</taxon>
        <taxon>Miridae</taxon>
        <taxon>Mirini</taxon>
        <taxon>Apolygus</taxon>
    </lineage>
</organism>
<keyword evidence="10 12" id="KW-0739">Sodium transport</keyword>
<keyword evidence="9 13" id="KW-0472">Membrane</keyword>
<feature type="transmembrane region" description="Helical" evidence="13">
    <location>
        <begin position="576"/>
        <end position="601"/>
    </location>
</feature>
<dbReference type="GO" id="GO:0015280">
    <property type="term" value="F:ligand-gated sodium channel activity"/>
    <property type="evidence" value="ECO:0007669"/>
    <property type="project" value="TreeGrafter"/>
</dbReference>
<keyword evidence="11 12" id="KW-0407">Ion channel</keyword>
<evidence type="ECO:0000256" key="12">
    <source>
        <dbReference type="RuleBase" id="RU000679"/>
    </source>
</evidence>
<dbReference type="PANTHER" id="PTHR11690">
    <property type="entry name" value="AMILORIDE-SENSITIVE SODIUM CHANNEL-RELATED"/>
    <property type="match status" value="1"/>
</dbReference>
<keyword evidence="5 12" id="KW-0812">Transmembrane</keyword>
<evidence type="ECO:0000256" key="1">
    <source>
        <dbReference type="ARBA" id="ARBA00004141"/>
    </source>
</evidence>
<evidence type="ECO:0000256" key="10">
    <source>
        <dbReference type="ARBA" id="ARBA00023201"/>
    </source>
</evidence>
<evidence type="ECO:0008006" key="16">
    <source>
        <dbReference type="Google" id="ProtNLM"/>
    </source>
</evidence>
<dbReference type="Proteomes" id="UP000466442">
    <property type="component" value="Unassembled WGS sequence"/>
</dbReference>
<dbReference type="Gene3D" id="1.10.287.820">
    <property type="entry name" value="Acid-sensing ion channel domain"/>
    <property type="match status" value="1"/>
</dbReference>
<dbReference type="Pfam" id="PF00858">
    <property type="entry name" value="ASC"/>
    <property type="match status" value="1"/>
</dbReference>
<dbReference type="OrthoDB" id="6021021at2759"/>
<evidence type="ECO:0000313" key="15">
    <source>
        <dbReference type="Proteomes" id="UP000466442"/>
    </source>
</evidence>
<dbReference type="Gene3D" id="2.60.470.10">
    <property type="entry name" value="Acid-sensing ion channels like domains"/>
    <property type="match status" value="1"/>
</dbReference>
<accession>A0A8S9XFM4</accession>
<keyword evidence="4 12" id="KW-0894">Sodium channel</keyword>
<evidence type="ECO:0000256" key="2">
    <source>
        <dbReference type="ARBA" id="ARBA00007193"/>
    </source>
</evidence>
<protein>
    <recommendedName>
        <fullName evidence="16">Pickpocket protein 28</fullName>
    </recommendedName>
</protein>
<dbReference type="InterPro" id="IPR001873">
    <property type="entry name" value="ENaC"/>
</dbReference>
<comment type="caution">
    <text evidence="14">The sequence shown here is derived from an EMBL/GenBank/DDBJ whole genome shotgun (WGS) entry which is preliminary data.</text>
</comment>
<dbReference type="EMBL" id="WIXP02000007">
    <property type="protein sequence ID" value="KAF6207773.1"/>
    <property type="molecule type" value="Genomic_DNA"/>
</dbReference>
<dbReference type="AlphaFoldDB" id="A0A8S9XFM4"/>
<name>A0A8S9XFM4_APOLU</name>
<gene>
    <name evidence="14" type="ORF">GE061_016221</name>
</gene>
<proteinExistence type="inferred from homology"/>
<evidence type="ECO:0000256" key="3">
    <source>
        <dbReference type="ARBA" id="ARBA00022448"/>
    </source>
</evidence>
<keyword evidence="3 12" id="KW-0813">Transport</keyword>
<evidence type="ECO:0000313" key="14">
    <source>
        <dbReference type="EMBL" id="KAF6207773.1"/>
    </source>
</evidence>
<evidence type="ECO:0000256" key="7">
    <source>
        <dbReference type="ARBA" id="ARBA00023053"/>
    </source>
</evidence>
<reference evidence="14" key="1">
    <citation type="journal article" date="2021" name="Mol. Ecol. Resour.">
        <title>Apolygus lucorum genome provides insights into omnivorousness and mesophyll feeding.</title>
        <authorList>
            <person name="Liu Y."/>
            <person name="Liu H."/>
            <person name="Wang H."/>
            <person name="Huang T."/>
            <person name="Liu B."/>
            <person name="Yang B."/>
            <person name="Yin L."/>
            <person name="Li B."/>
            <person name="Zhang Y."/>
            <person name="Zhang S."/>
            <person name="Jiang F."/>
            <person name="Zhang X."/>
            <person name="Ren Y."/>
            <person name="Wang B."/>
            <person name="Wang S."/>
            <person name="Lu Y."/>
            <person name="Wu K."/>
            <person name="Fan W."/>
            <person name="Wang G."/>
        </authorList>
    </citation>
    <scope>NUCLEOTIDE SEQUENCE</scope>
    <source>
        <strain evidence="14">12Hb</strain>
    </source>
</reference>
<evidence type="ECO:0000256" key="9">
    <source>
        <dbReference type="ARBA" id="ARBA00023136"/>
    </source>
</evidence>
<evidence type="ECO:0000256" key="8">
    <source>
        <dbReference type="ARBA" id="ARBA00023065"/>
    </source>
</evidence>
<dbReference type="GO" id="GO:0005886">
    <property type="term" value="C:plasma membrane"/>
    <property type="evidence" value="ECO:0007669"/>
    <property type="project" value="TreeGrafter"/>
</dbReference>
<keyword evidence="6 13" id="KW-1133">Transmembrane helix</keyword>